<dbReference type="Proteomes" id="UP001139226">
    <property type="component" value="Unassembled WGS sequence"/>
</dbReference>
<dbReference type="Gene3D" id="3.30.370.10">
    <property type="entry name" value="Barstar-like"/>
    <property type="match status" value="1"/>
</dbReference>
<dbReference type="Pfam" id="PF01337">
    <property type="entry name" value="Barstar"/>
    <property type="match status" value="1"/>
</dbReference>
<comment type="similarity">
    <text evidence="1">Belongs to the barstar family.</text>
</comment>
<organism evidence="3 4">
    <name type="scientific">Christiangramia lutea</name>
    <dbReference type="NCBI Taxonomy" id="1607951"/>
    <lineage>
        <taxon>Bacteria</taxon>
        <taxon>Pseudomonadati</taxon>
        <taxon>Bacteroidota</taxon>
        <taxon>Flavobacteriia</taxon>
        <taxon>Flavobacteriales</taxon>
        <taxon>Flavobacteriaceae</taxon>
        <taxon>Christiangramia</taxon>
    </lineage>
</organism>
<gene>
    <name evidence="3" type="ORF">ML462_06285</name>
</gene>
<feature type="domain" description="Barstar (barnase inhibitor)" evidence="2">
    <location>
        <begin position="139"/>
        <end position="227"/>
    </location>
</feature>
<dbReference type="InterPro" id="IPR000468">
    <property type="entry name" value="Barstar"/>
</dbReference>
<evidence type="ECO:0000313" key="4">
    <source>
        <dbReference type="Proteomes" id="UP001139226"/>
    </source>
</evidence>
<dbReference type="CDD" id="cd00489">
    <property type="entry name" value="Barstar_like"/>
    <property type="match status" value="1"/>
</dbReference>
<dbReference type="InterPro" id="IPR035905">
    <property type="entry name" value="Barstar-like_sf"/>
</dbReference>
<evidence type="ECO:0000259" key="2">
    <source>
        <dbReference type="Pfam" id="PF01337"/>
    </source>
</evidence>
<evidence type="ECO:0000256" key="1">
    <source>
        <dbReference type="ARBA" id="ARBA00006845"/>
    </source>
</evidence>
<dbReference type="EMBL" id="JAKVTV010000002">
    <property type="protein sequence ID" value="MCH4822775.1"/>
    <property type="molecule type" value="Genomic_DNA"/>
</dbReference>
<accession>A0A9X2A8W5</accession>
<reference evidence="3" key="1">
    <citation type="submission" date="2022-03" db="EMBL/GenBank/DDBJ databases">
        <title>Gramella crocea sp. nov., isolated from activated sludge of a seafood processing plant.</title>
        <authorList>
            <person name="Zhang X."/>
        </authorList>
    </citation>
    <scope>NUCLEOTIDE SEQUENCE</scope>
    <source>
        <strain evidence="3">YJ019</strain>
    </source>
</reference>
<dbReference type="RefSeq" id="WP_240712930.1">
    <property type="nucleotide sequence ID" value="NZ_JAKVTV010000002.1"/>
</dbReference>
<dbReference type="AlphaFoldDB" id="A0A9X2A8W5"/>
<evidence type="ECO:0000313" key="3">
    <source>
        <dbReference type="EMBL" id="MCH4822775.1"/>
    </source>
</evidence>
<dbReference type="SUPFAM" id="SSF52038">
    <property type="entry name" value="Barstar-related"/>
    <property type="match status" value="1"/>
</dbReference>
<name>A0A9X2A8W5_9FLAO</name>
<proteinExistence type="inferred from homology"/>
<protein>
    <submittedName>
        <fullName evidence="3">Barstar family protein</fullName>
    </submittedName>
</protein>
<keyword evidence="4" id="KW-1185">Reference proteome</keyword>
<comment type="caution">
    <text evidence="3">The sequence shown here is derived from an EMBL/GenBank/DDBJ whole genome shotgun (WGS) entry which is preliminary data.</text>
</comment>
<sequence>MKFHITKPDNNWYSIKIEDESFEFEFYTSGIPENPINNLCQNLILTINGIDTITRFNLEPQEYILELKIHQNHYYLGIFNPKKDNSIFSKSGNYEKIILPIYRGIKKLTSSNNSSKEINFEKVKKLENLIREKKSENKFQVDANNIVDWKSFHKEVRNELKFPDYYGENMDAWIDCIDEISENSDLVIRIKNTQNLKNKNPEILNSLIECSQFVNTRKINQGEKNRVILDFD</sequence>